<comment type="catalytic activity">
    <reaction evidence="1">
        <text>ATP + protein L-histidine = ADP + protein N-phospho-L-histidine.</text>
        <dbReference type="EC" id="2.7.13.3"/>
    </reaction>
</comment>
<dbReference type="Proteomes" id="UP000784880">
    <property type="component" value="Unassembled WGS sequence"/>
</dbReference>
<dbReference type="RefSeq" id="WP_217065764.1">
    <property type="nucleotide sequence ID" value="NZ_JAHQCS010000082.1"/>
</dbReference>
<keyword evidence="3" id="KW-0808">Transferase</keyword>
<dbReference type="InterPro" id="IPR003594">
    <property type="entry name" value="HATPase_dom"/>
</dbReference>
<sequence length="433" mass="50572">MEIKNKTIPLTTKLNVKEGSHILYFYEDEELYIENAISFILSAKTLNQKVVFIESEEHYHTVLTRLEKKLDMETIQDMLYYKNNFEFYQEYGNFNFSLVLKRFKDLIQPFYNQNISIRVWGHVDWCEQPNIKHKLNCYESEADLTVSEMGYMTLCTYDGKTVPSYILVEMMKSHQYFMTDHDLVRSSLYNNSNETIFPSLSAQRNMETEMDFYKQKLDFIHVVAHEVRNPLTVIQSYASLLKSEVTDEHLKQKLSLIEDYSVAIDHEIHHIIQTEQMFSIDTFWKKKLISVVPVIKEVVEVMTRKARTQNILLTSSLDMEPNVIINGNLMGFKLIISNLLSNAIKYSNEGGMVKLKGHSDHQKVLIEIIDYGIGMSHEQQNKLFEKYQKLNEEESGQGIGLYMVNKLVQHFEGSISVESELDKGTNVRIEFPL</sequence>
<evidence type="ECO:0000256" key="3">
    <source>
        <dbReference type="ARBA" id="ARBA00022679"/>
    </source>
</evidence>
<dbReference type="Pfam" id="PF02518">
    <property type="entry name" value="HATPase_c"/>
    <property type="match status" value="1"/>
</dbReference>
<dbReference type="Pfam" id="PF00512">
    <property type="entry name" value="HisKA"/>
    <property type="match status" value="1"/>
</dbReference>
<evidence type="ECO:0000313" key="10">
    <source>
        <dbReference type="Proteomes" id="UP000784880"/>
    </source>
</evidence>
<protein>
    <recommendedName>
        <fullName evidence="2">histidine kinase</fullName>
        <ecNumber evidence="2">2.7.13.3</ecNumber>
    </recommendedName>
</protein>
<dbReference type="InterPro" id="IPR050736">
    <property type="entry name" value="Sensor_HK_Regulatory"/>
</dbReference>
<dbReference type="PROSITE" id="PS50109">
    <property type="entry name" value="HIS_KIN"/>
    <property type="match status" value="1"/>
</dbReference>
<keyword evidence="5" id="KW-0418">Kinase</keyword>
<evidence type="ECO:0000256" key="4">
    <source>
        <dbReference type="ARBA" id="ARBA00022741"/>
    </source>
</evidence>
<dbReference type="InterPro" id="IPR003661">
    <property type="entry name" value="HisK_dim/P_dom"/>
</dbReference>
<dbReference type="EC" id="2.7.13.3" evidence="2"/>
<dbReference type="EMBL" id="JAHQCS010000082">
    <property type="protein sequence ID" value="MBU9711735.1"/>
    <property type="molecule type" value="Genomic_DNA"/>
</dbReference>
<dbReference type="PANTHER" id="PTHR43711">
    <property type="entry name" value="TWO-COMPONENT HISTIDINE KINASE"/>
    <property type="match status" value="1"/>
</dbReference>
<gene>
    <name evidence="9" type="ORF">KS419_08305</name>
</gene>
<evidence type="ECO:0000259" key="8">
    <source>
        <dbReference type="PROSITE" id="PS50109"/>
    </source>
</evidence>
<dbReference type="Pfam" id="PF14417">
    <property type="entry name" value="MEDS"/>
    <property type="match status" value="1"/>
</dbReference>
<dbReference type="InterPro" id="IPR005467">
    <property type="entry name" value="His_kinase_dom"/>
</dbReference>
<keyword evidence="7" id="KW-0902">Two-component regulatory system</keyword>
<evidence type="ECO:0000256" key="1">
    <source>
        <dbReference type="ARBA" id="ARBA00000085"/>
    </source>
</evidence>
<dbReference type="InterPro" id="IPR025847">
    <property type="entry name" value="MEDS_domain"/>
</dbReference>
<evidence type="ECO:0000256" key="7">
    <source>
        <dbReference type="ARBA" id="ARBA00023012"/>
    </source>
</evidence>
<dbReference type="CDD" id="cd00082">
    <property type="entry name" value="HisKA"/>
    <property type="match status" value="1"/>
</dbReference>
<keyword evidence="4" id="KW-0547">Nucleotide-binding</keyword>
<dbReference type="PANTHER" id="PTHR43711:SF30">
    <property type="entry name" value="HISTIDINE KINASE"/>
    <property type="match status" value="1"/>
</dbReference>
<dbReference type="SMART" id="SM00388">
    <property type="entry name" value="HisKA"/>
    <property type="match status" value="1"/>
</dbReference>
<dbReference type="SMART" id="SM00387">
    <property type="entry name" value="HATPase_c"/>
    <property type="match status" value="1"/>
</dbReference>
<accession>A0ABS6JEA3</accession>
<evidence type="ECO:0000256" key="5">
    <source>
        <dbReference type="ARBA" id="ARBA00022777"/>
    </source>
</evidence>
<comment type="caution">
    <text evidence="9">The sequence shown here is derived from an EMBL/GenBank/DDBJ whole genome shotgun (WGS) entry which is preliminary data.</text>
</comment>
<evidence type="ECO:0000313" key="9">
    <source>
        <dbReference type="EMBL" id="MBU9711735.1"/>
    </source>
</evidence>
<feature type="domain" description="Histidine kinase" evidence="8">
    <location>
        <begin position="222"/>
        <end position="433"/>
    </location>
</feature>
<evidence type="ECO:0000256" key="2">
    <source>
        <dbReference type="ARBA" id="ARBA00012438"/>
    </source>
</evidence>
<keyword evidence="6" id="KW-0067">ATP-binding</keyword>
<evidence type="ECO:0000256" key="6">
    <source>
        <dbReference type="ARBA" id="ARBA00022840"/>
    </source>
</evidence>
<name>A0ABS6JEA3_9BACI</name>
<reference evidence="9 10" key="1">
    <citation type="submission" date="2021-06" db="EMBL/GenBank/DDBJ databases">
        <title>Bacillus sp. RD4P76, an endophyte from a halophyte.</title>
        <authorList>
            <person name="Sun J.-Q."/>
        </authorList>
    </citation>
    <scope>NUCLEOTIDE SEQUENCE [LARGE SCALE GENOMIC DNA]</scope>
    <source>
        <strain evidence="9 10">CGMCC 1.15917</strain>
    </source>
</reference>
<proteinExistence type="predicted"/>
<keyword evidence="10" id="KW-1185">Reference proteome</keyword>
<organism evidence="9 10">
    <name type="scientific">Evansella tamaricis</name>
    <dbReference type="NCBI Taxonomy" id="2069301"/>
    <lineage>
        <taxon>Bacteria</taxon>
        <taxon>Bacillati</taxon>
        <taxon>Bacillota</taxon>
        <taxon>Bacilli</taxon>
        <taxon>Bacillales</taxon>
        <taxon>Bacillaceae</taxon>
        <taxon>Evansella</taxon>
    </lineage>
</organism>